<organism evidence="2 3">
    <name type="scientific">Plebeiibacterium sediminum</name>
    <dbReference type="NCBI Taxonomy" id="2992112"/>
    <lineage>
        <taxon>Bacteria</taxon>
        <taxon>Pseudomonadati</taxon>
        <taxon>Bacteroidota</taxon>
        <taxon>Bacteroidia</taxon>
        <taxon>Marinilabiliales</taxon>
        <taxon>Marinilabiliaceae</taxon>
        <taxon>Plebeiibacterium</taxon>
    </lineage>
</organism>
<dbReference type="InterPro" id="IPR007048">
    <property type="entry name" value="IraD/Gp25-like"/>
</dbReference>
<evidence type="ECO:0000259" key="1">
    <source>
        <dbReference type="Pfam" id="PF04965"/>
    </source>
</evidence>
<dbReference type="AlphaFoldDB" id="A0AAE3SGV3"/>
<name>A0AAE3SGV3_9BACT</name>
<keyword evidence="3" id="KW-1185">Reference proteome</keyword>
<evidence type="ECO:0000313" key="2">
    <source>
        <dbReference type="EMBL" id="MCW3788878.1"/>
    </source>
</evidence>
<feature type="domain" description="IraD/Gp25-like" evidence="1">
    <location>
        <begin position="26"/>
        <end position="128"/>
    </location>
</feature>
<dbReference type="Proteomes" id="UP001209229">
    <property type="component" value="Unassembled WGS sequence"/>
</dbReference>
<comment type="caution">
    <text evidence="2">The sequence shown here is derived from an EMBL/GenBank/DDBJ whole genome shotgun (WGS) entry which is preliminary data.</text>
</comment>
<protein>
    <submittedName>
        <fullName evidence="2">GPW/gp25 family protein</fullName>
    </submittedName>
</protein>
<sequence>MTTEGYFNYPLDVGKIIKGNTLHRISLRESISQHLHLIITSYLGENLFEPSFGCAIWQYDFDNTITDNRLRDLIKDSLEKAILSQEVRLKGVAIKVIISQSEINSLAVLKRIKKRVDIEVDAFLVSTNEAFKYFEYFYLGPLSYF</sequence>
<gene>
    <name evidence="2" type="ORF">OM075_20575</name>
</gene>
<accession>A0AAE3SGV3</accession>
<evidence type="ECO:0000313" key="3">
    <source>
        <dbReference type="Proteomes" id="UP001209229"/>
    </source>
</evidence>
<dbReference type="Pfam" id="PF04965">
    <property type="entry name" value="GPW_gp25"/>
    <property type="match status" value="1"/>
</dbReference>
<reference evidence="2" key="1">
    <citation type="submission" date="2022-10" db="EMBL/GenBank/DDBJ databases">
        <authorList>
            <person name="Yu W.X."/>
        </authorList>
    </citation>
    <scope>NUCLEOTIDE SEQUENCE</scope>
    <source>
        <strain evidence="2">AAT</strain>
    </source>
</reference>
<proteinExistence type="predicted"/>
<dbReference type="Gene3D" id="3.10.450.40">
    <property type="match status" value="1"/>
</dbReference>
<dbReference type="EMBL" id="JAPDPJ010000069">
    <property type="protein sequence ID" value="MCW3788878.1"/>
    <property type="molecule type" value="Genomic_DNA"/>
</dbReference>
<dbReference type="SUPFAM" id="SSF160719">
    <property type="entry name" value="gpW/gp25-like"/>
    <property type="match status" value="1"/>
</dbReference>
<dbReference type="RefSeq" id="WP_301192434.1">
    <property type="nucleotide sequence ID" value="NZ_JAPDPJ010000069.1"/>
</dbReference>